<sequence length="142" mass="15945">MTGEHERYARYLLEFANVSDDDEPELVRAVLTDPDRVMAESAVVRHLDLRAAALLAGHGFPAWAARMGALVLDHRFPAQRLREWVLLRAITHDEGWLASELTSASDWLQRRACAVPAALTVLAEHGRTRRVRTAARRAREGV</sequence>
<proteinExistence type="predicted"/>
<evidence type="ECO:0008006" key="3">
    <source>
        <dbReference type="Google" id="ProtNLM"/>
    </source>
</evidence>
<dbReference type="eggNOG" id="ENOG5034AJ4">
    <property type="taxonomic scope" value="Bacteria"/>
</dbReference>
<dbReference type="AlphaFoldDB" id="R1HRD0"/>
<gene>
    <name evidence="1" type="ORF">H480_23142</name>
</gene>
<protein>
    <recommendedName>
        <fullName evidence="3">HEAT repeat domain-containing protein</fullName>
    </recommendedName>
</protein>
<dbReference type="Proteomes" id="UP000014139">
    <property type="component" value="Unassembled WGS sequence"/>
</dbReference>
<reference evidence="1 2" key="1">
    <citation type="submission" date="2013-02" db="EMBL/GenBank/DDBJ databases">
        <title>Draft genome sequence of Amycolatopsis vancoresmycina strain DSM 44592T.</title>
        <authorList>
            <person name="Kumar S."/>
            <person name="Kaur N."/>
            <person name="Kaur C."/>
            <person name="Raghava G.P.S."/>
            <person name="Mayilraj S."/>
        </authorList>
    </citation>
    <scope>NUCLEOTIDE SEQUENCE [LARGE SCALE GENOMIC DNA]</scope>
    <source>
        <strain evidence="1 2">DSM 44592</strain>
    </source>
</reference>
<dbReference type="PATRIC" id="fig|1292037.4.peg.4388"/>
<organism evidence="1 2">
    <name type="scientific">Amycolatopsis vancoresmycina DSM 44592</name>
    <dbReference type="NCBI Taxonomy" id="1292037"/>
    <lineage>
        <taxon>Bacteria</taxon>
        <taxon>Bacillati</taxon>
        <taxon>Actinomycetota</taxon>
        <taxon>Actinomycetes</taxon>
        <taxon>Pseudonocardiales</taxon>
        <taxon>Pseudonocardiaceae</taxon>
        <taxon>Amycolatopsis</taxon>
    </lineage>
</organism>
<comment type="caution">
    <text evidence="1">The sequence shown here is derived from an EMBL/GenBank/DDBJ whole genome shotgun (WGS) entry which is preliminary data.</text>
</comment>
<accession>R1HRD0</accession>
<evidence type="ECO:0000313" key="1">
    <source>
        <dbReference type="EMBL" id="EOD66110.1"/>
    </source>
</evidence>
<dbReference type="EMBL" id="AOUO01000336">
    <property type="protein sequence ID" value="EOD66110.1"/>
    <property type="molecule type" value="Genomic_DNA"/>
</dbReference>
<name>R1HRD0_9PSEU</name>
<evidence type="ECO:0000313" key="2">
    <source>
        <dbReference type="Proteomes" id="UP000014139"/>
    </source>
</evidence>
<keyword evidence="2" id="KW-1185">Reference proteome</keyword>